<protein>
    <recommendedName>
        <fullName evidence="2">DUF2634 domain-containing protein</fullName>
    </recommendedName>
</protein>
<dbReference type="EMBL" id="BK015338">
    <property type="protein sequence ID" value="DAE01965.1"/>
    <property type="molecule type" value="Genomic_DNA"/>
</dbReference>
<name>A0A8S5P5M0_9CAUD</name>
<evidence type="ECO:0008006" key="2">
    <source>
        <dbReference type="Google" id="ProtNLM"/>
    </source>
</evidence>
<proteinExistence type="predicted"/>
<sequence>MAMANPFIKGGTIATADIQRNLPLCKEYAWDFARDNFIYGKDKKPKIVTGNKAIEIWVWKTLRIERYRFRAYFDDYGIELERFIGKVTNDSISHFDLFEYVKEALLVNPYIIEVEEVDFIQEHKQVVLHIALQTVYGNTTIGVEV</sequence>
<dbReference type="Pfam" id="PF10934">
    <property type="entry name" value="Sheath_initiator"/>
    <property type="match status" value="1"/>
</dbReference>
<organism evidence="1">
    <name type="scientific">Siphoviridae sp. ctiam3</name>
    <dbReference type="NCBI Taxonomy" id="2825624"/>
    <lineage>
        <taxon>Viruses</taxon>
        <taxon>Duplodnaviria</taxon>
        <taxon>Heunggongvirae</taxon>
        <taxon>Uroviricota</taxon>
        <taxon>Caudoviricetes</taxon>
    </lineage>
</organism>
<evidence type="ECO:0000313" key="1">
    <source>
        <dbReference type="EMBL" id="DAE01965.1"/>
    </source>
</evidence>
<accession>A0A8S5P5M0</accession>
<reference evidence="1" key="1">
    <citation type="journal article" date="2021" name="Proc. Natl. Acad. Sci. U.S.A.">
        <title>A Catalog of Tens of Thousands of Viruses from Human Metagenomes Reveals Hidden Associations with Chronic Diseases.</title>
        <authorList>
            <person name="Tisza M.J."/>
            <person name="Buck C.B."/>
        </authorList>
    </citation>
    <scope>NUCLEOTIDE SEQUENCE</scope>
    <source>
        <strain evidence="1">Ctiam3</strain>
    </source>
</reference>
<dbReference type="InterPro" id="IPR020288">
    <property type="entry name" value="Sheath_initiator"/>
</dbReference>